<keyword evidence="6" id="KW-1185">Reference proteome</keyword>
<dbReference type="HOGENOM" id="CLU_993516_0_0_9"/>
<gene>
    <name evidence="5" type="ORF">BACPEC_01418</name>
</gene>
<dbReference type="Pfam" id="PF01814">
    <property type="entry name" value="Hemerythrin"/>
    <property type="match status" value="2"/>
</dbReference>
<feature type="domain" description="Hemerythrin-like" evidence="4">
    <location>
        <begin position="15"/>
        <end position="130"/>
    </location>
</feature>
<dbReference type="NCBIfam" id="NF033749">
    <property type="entry name" value="bact_hemeryth"/>
    <property type="match status" value="1"/>
</dbReference>
<evidence type="ECO:0000256" key="1">
    <source>
        <dbReference type="ARBA" id="ARBA00010587"/>
    </source>
</evidence>
<dbReference type="PANTHER" id="PTHR37164">
    <property type="entry name" value="BACTERIOHEMERYTHRIN"/>
    <property type="match status" value="1"/>
</dbReference>
<dbReference type="InterPro" id="IPR012827">
    <property type="entry name" value="Hemerythrin_metal-bd"/>
</dbReference>
<evidence type="ECO:0000313" key="5">
    <source>
        <dbReference type="EMBL" id="EEC56932.1"/>
    </source>
</evidence>
<evidence type="ECO:0000256" key="3">
    <source>
        <dbReference type="ARBA" id="ARBA00023004"/>
    </source>
</evidence>
<comment type="similarity">
    <text evidence="1">Belongs to the hemerythrin family.</text>
</comment>
<sequence length="295" mass="34453">MEISMYEFTDDCLTGNKQIDDEHRMLFQIINEAVALSSEKDADNVIIMKSMLAKLRDYAEVHFAHEEEYMEKTSDPELARQRIEHASFVKKVDEMRGADIDASNAQEAVKDMLSYLIKWLYTHILSSDMMIGKLGNDGEPEKDGTDACESSKADGKGSEMFVFADRFRTGIEFVDDEHRKLFEIMAEANELIRADFLHDKYDRIMHILEELEEYTRHHFADEEEYMEQIGYPELEAQKRAHAAFVERLVEIDFNDIEAMDNNQQEYLTELMDFLVGWLTNHILKADMKIGEYVKR</sequence>
<reference evidence="5 6" key="1">
    <citation type="submission" date="2008-11" db="EMBL/GenBank/DDBJ databases">
        <title>Draft genome sequence of Bacteroides pectinophilus (ATCC 43243).</title>
        <authorList>
            <person name="Sudarsanam P."/>
            <person name="Ley R."/>
            <person name="Guruge J."/>
            <person name="Turnbaugh P.J."/>
            <person name="Mahowald M."/>
            <person name="Liep D."/>
            <person name="Gordon J."/>
        </authorList>
    </citation>
    <scope>NUCLEOTIDE SEQUENCE [LARGE SCALE GENOMIC DNA]</scope>
    <source>
        <strain evidence="5 6">ATCC 43243</strain>
    </source>
</reference>
<evidence type="ECO:0000256" key="2">
    <source>
        <dbReference type="ARBA" id="ARBA00022723"/>
    </source>
</evidence>
<dbReference type="InterPro" id="IPR012312">
    <property type="entry name" value="Hemerythrin-like"/>
</dbReference>
<keyword evidence="2" id="KW-0479">Metal-binding</keyword>
<organism evidence="5 6">
    <name type="scientific">[Bacteroides] pectinophilus ATCC 43243</name>
    <dbReference type="NCBI Taxonomy" id="483218"/>
    <lineage>
        <taxon>Bacteria</taxon>
        <taxon>Bacillati</taxon>
        <taxon>Bacillota</taxon>
        <taxon>Clostridia</taxon>
        <taxon>Eubacteriales</taxon>
    </lineage>
</organism>
<dbReference type="NCBIfam" id="TIGR02481">
    <property type="entry name" value="hemeryth_dom"/>
    <property type="match status" value="2"/>
</dbReference>
<dbReference type="InterPro" id="IPR050669">
    <property type="entry name" value="Hemerythrin"/>
</dbReference>
<dbReference type="eggNOG" id="COG2703">
    <property type="taxonomic scope" value="Bacteria"/>
</dbReference>
<dbReference type="STRING" id="483218.BACPEC_01418"/>
<dbReference type="EMBL" id="ABVQ01000036">
    <property type="protein sequence ID" value="EEC56932.1"/>
    <property type="molecule type" value="Genomic_DNA"/>
</dbReference>
<dbReference type="CDD" id="cd12107">
    <property type="entry name" value="Hemerythrin"/>
    <property type="match status" value="2"/>
</dbReference>
<dbReference type="InterPro" id="IPR035938">
    <property type="entry name" value="Hemerythrin-like_sf"/>
</dbReference>
<dbReference type="AlphaFoldDB" id="B7ATE8"/>
<dbReference type="PANTHER" id="PTHR37164:SF1">
    <property type="entry name" value="BACTERIOHEMERYTHRIN"/>
    <property type="match status" value="1"/>
</dbReference>
<dbReference type="Gene3D" id="1.20.120.50">
    <property type="entry name" value="Hemerythrin-like"/>
    <property type="match status" value="2"/>
</dbReference>
<dbReference type="GO" id="GO:0046872">
    <property type="term" value="F:metal ion binding"/>
    <property type="evidence" value="ECO:0007669"/>
    <property type="project" value="UniProtKB-KW"/>
</dbReference>
<comment type="caution">
    <text evidence="5">The sequence shown here is derived from an EMBL/GenBank/DDBJ whole genome shotgun (WGS) entry which is preliminary data.</text>
</comment>
<protein>
    <recommendedName>
        <fullName evidence="4">Hemerythrin-like domain-containing protein</fullName>
    </recommendedName>
</protein>
<evidence type="ECO:0000313" key="6">
    <source>
        <dbReference type="Proteomes" id="UP000003136"/>
    </source>
</evidence>
<name>B7ATE8_9FIRM</name>
<accession>B7ATE8</accession>
<proteinExistence type="inferred from homology"/>
<keyword evidence="3" id="KW-0408">Iron</keyword>
<evidence type="ECO:0000259" key="4">
    <source>
        <dbReference type="Pfam" id="PF01814"/>
    </source>
</evidence>
<dbReference type="Proteomes" id="UP000003136">
    <property type="component" value="Unassembled WGS sequence"/>
</dbReference>
<dbReference type="SUPFAM" id="SSF47188">
    <property type="entry name" value="Hemerythrin-like"/>
    <property type="match status" value="2"/>
</dbReference>
<reference evidence="5 6" key="2">
    <citation type="submission" date="2008-11" db="EMBL/GenBank/DDBJ databases">
        <authorList>
            <person name="Fulton L."/>
            <person name="Clifton S."/>
            <person name="Fulton B."/>
            <person name="Xu J."/>
            <person name="Minx P."/>
            <person name="Pepin K.H."/>
            <person name="Johnson M."/>
            <person name="Bhonagiri V."/>
            <person name="Nash W.E."/>
            <person name="Mardis E.R."/>
            <person name="Wilson R.K."/>
        </authorList>
    </citation>
    <scope>NUCLEOTIDE SEQUENCE [LARGE SCALE GENOMIC DNA]</scope>
    <source>
        <strain evidence="5 6">ATCC 43243</strain>
    </source>
</reference>
<feature type="domain" description="Hemerythrin-like" evidence="4">
    <location>
        <begin position="169"/>
        <end position="289"/>
    </location>
</feature>